<sequence length="271" mass="31994">MALTKVLITVKTYPTISSKYEELVCTAGFLEDGTWIRIYPIQFRKKPYSEQYKKYDRIELDLVKNDRDFRPESYRPYSIDSDIKILGHINTKNNWAERKSLVLQKVYFNLSELIAEAHNKEICTSLAVFKPRRILDFKIESVEREWDKKKLDSLRQMNLFETVSTSGKIEVVRKLPYKFSYLFEDEAGTESCLMIEDWEIGRLYWNCLAKYEGNESKAVADVRQKYFDDFAQTKDLHLFLGTSQVHHFPSRNPFMIIGTFQPKKELQGSLF</sequence>
<proteinExistence type="predicted"/>
<dbReference type="AlphaFoldDB" id="A0A5J4R1F5"/>
<accession>A0A5J4R1F5</accession>
<comment type="caution">
    <text evidence="1">The sequence shown here is derived from an EMBL/GenBank/DDBJ whole genome shotgun (WGS) entry which is preliminary data.</text>
</comment>
<dbReference type="EMBL" id="SNRY01002055">
    <property type="protein sequence ID" value="KAA6327060.1"/>
    <property type="molecule type" value="Genomic_DNA"/>
</dbReference>
<organism evidence="1">
    <name type="scientific">termite gut metagenome</name>
    <dbReference type="NCBI Taxonomy" id="433724"/>
    <lineage>
        <taxon>unclassified sequences</taxon>
        <taxon>metagenomes</taxon>
        <taxon>organismal metagenomes</taxon>
    </lineage>
</organism>
<reference evidence="1" key="1">
    <citation type="submission" date="2019-03" db="EMBL/GenBank/DDBJ databases">
        <title>Single cell metagenomics reveals metabolic interactions within the superorganism composed of flagellate Streblomastix strix and complex community of Bacteroidetes bacteria on its surface.</title>
        <authorList>
            <person name="Treitli S.C."/>
            <person name="Kolisko M."/>
            <person name="Husnik F."/>
            <person name="Keeling P."/>
            <person name="Hampl V."/>
        </authorList>
    </citation>
    <scope>NUCLEOTIDE SEQUENCE</scope>
    <source>
        <strain evidence="1">STM</strain>
    </source>
</reference>
<protein>
    <submittedName>
        <fullName evidence="1">Uncharacterized protein</fullName>
    </submittedName>
</protein>
<evidence type="ECO:0000313" key="1">
    <source>
        <dbReference type="EMBL" id="KAA6327060.1"/>
    </source>
</evidence>
<name>A0A5J4R1F5_9ZZZZ</name>
<gene>
    <name evidence="1" type="ORF">EZS27_023913</name>
</gene>